<evidence type="ECO:0000256" key="4">
    <source>
        <dbReference type="ARBA" id="ARBA00023004"/>
    </source>
</evidence>
<dbReference type="InterPro" id="IPR036396">
    <property type="entry name" value="Cyt_P450_sf"/>
</dbReference>
<name>A0A2T2PC69_CORCC</name>
<protein>
    <submittedName>
        <fullName evidence="8">Cytochrome P450</fullName>
    </submittedName>
</protein>
<dbReference type="GO" id="GO:0020037">
    <property type="term" value="F:heme binding"/>
    <property type="evidence" value="ECO:0007669"/>
    <property type="project" value="InterPro"/>
</dbReference>
<keyword evidence="6" id="KW-0560">Oxidoreductase</keyword>
<dbReference type="PANTHER" id="PTHR47582:SF1">
    <property type="entry name" value="P450, PUTATIVE (EUROFUNG)-RELATED"/>
    <property type="match status" value="1"/>
</dbReference>
<dbReference type="Pfam" id="PF00067">
    <property type="entry name" value="p450"/>
    <property type="match status" value="1"/>
</dbReference>
<dbReference type="Proteomes" id="UP000240883">
    <property type="component" value="Unassembled WGS sequence"/>
</dbReference>
<evidence type="ECO:0000256" key="5">
    <source>
        <dbReference type="PIRSR" id="PIRSR602403-1"/>
    </source>
</evidence>
<evidence type="ECO:0000313" key="9">
    <source>
        <dbReference type="Proteomes" id="UP000240883"/>
    </source>
</evidence>
<keyword evidence="7" id="KW-1133">Transmembrane helix</keyword>
<keyword evidence="9" id="KW-1185">Reference proteome</keyword>
<sequence>MIAYTACAFLAFATIYHLLCFYLRLTQGSQEPLLLGTTIPFLDPAFGIGLWKVMYLLNLRKMFSLDIYTLRVPFQRLYVVHSPALIRIVQQKANATKFVPSLLDFGILFSGLNKTSQNTLRKAFHSNGNEFTLSIHKYLQSGHTLKMATITAIDKLAASIPNFNGASVRRVGLLHAIRHDLTLALTGAIYGPESPYNDPEIEAAWREFLPGINHMLFSPLPWLTAPKSLRAHAQIIKAFQRYFDTNGHLQAFPMIPEMFETIKGHGLTSSEAAKMELATSLAMLSSGGVTTFWLLFHILSDSLALSSCRSELDNITTTIQTDDATESVHFLDLSKIKEECPTLMAMLHETLRYHSTVLSVKKVQYDTLLADRYLMKKDGMLMIPGTSVHHDPTIWGANASTFAHTRFLSSAAYAKRLSNTSSFRPFGAGATMCPGRHFSTNVMLSFVAMLILQFDIQPVDPRGWKMPTKQNADLWNAMPKPDWDVEVDIVVRKEAKGVKWRFAWDNEK</sequence>
<dbReference type="GO" id="GO:0016705">
    <property type="term" value="F:oxidoreductase activity, acting on paired donors, with incorporation or reduction of molecular oxygen"/>
    <property type="evidence" value="ECO:0007669"/>
    <property type="project" value="InterPro"/>
</dbReference>
<keyword evidence="7" id="KW-0472">Membrane</keyword>
<evidence type="ECO:0000256" key="3">
    <source>
        <dbReference type="ARBA" id="ARBA00022723"/>
    </source>
</evidence>
<dbReference type="GO" id="GO:0004497">
    <property type="term" value="F:monooxygenase activity"/>
    <property type="evidence" value="ECO:0007669"/>
    <property type="project" value="UniProtKB-KW"/>
</dbReference>
<dbReference type="InterPro" id="IPR001128">
    <property type="entry name" value="Cyt_P450"/>
</dbReference>
<comment type="cofactor">
    <cofactor evidence="1 5">
        <name>heme</name>
        <dbReference type="ChEBI" id="CHEBI:30413"/>
    </cofactor>
</comment>
<evidence type="ECO:0000256" key="6">
    <source>
        <dbReference type="RuleBase" id="RU000461"/>
    </source>
</evidence>
<accession>A0A2T2PC69</accession>
<organism evidence="8 9">
    <name type="scientific">Corynespora cassiicola Philippines</name>
    <dbReference type="NCBI Taxonomy" id="1448308"/>
    <lineage>
        <taxon>Eukaryota</taxon>
        <taxon>Fungi</taxon>
        <taxon>Dikarya</taxon>
        <taxon>Ascomycota</taxon>
        <taxon>Pezizomycotina</taxon>
        <taxon>Dothideomycetes</taxon>
        <taxon>Pleosporomycetidae</taxon>
        <taxon>Pleosporales</taxon>
        <taxon>Corynesporascaceae</taxon>
        <taxon>Corynespora</taxon>
    </lineage>
</organism>
<evidence type="ECO:0000256" key="1">
    <source>
        <dbReference type="ARBA" id="ARBA00001971"/>
    </source>
</evidence>
<proteinExistence type="inferred from homology"/>
<keyword evidence="5 6" id="KW-0349">Heme</keyword>
<dbReference type="STRING" id="1448308.A0A2T2PC69"/>
<dbReference type="SUPFAM" id="SSF48264">
    <property type="entry name" value="Cytochrome P450"/>
    <property type="match status" value="1"/>
</dbReference>
<feature type="binding site" description="axial binding residue" evidence="5">
    <location>
        <position position="433"/>
    </location>
    <ligand>
        <name>heme</name>
        <dbReference type="ChEBI" id="CHEBI:30413"/>
    </ligand>
    <ligandPart>
        <name>Fe</name>
        <dbReference type="ChEBI" id="CHEBI:18248"/>
    </ligandPart>
</feature>
<dbReference type="GO" id="GO:0005506">
    <property type="term" value="F:iron ion binding"/>
    <property type="evidence" value="ECO:0007669"/>
    <property type="project" value="InterPro"/>
</dbReference>
<dbReference type="InterPro" id="IPR002403">
    <property type="entry name" value="Cyt_P450_E_grp-IV"/>
</dbReference>
<dbReference type="PROSITE" id="PS00086">
    <property type="entry name" value="CYTOCHROME_P450"/>
    <property type="match status" value="1"/>
</dbReference>
<keyword evidence="6" id="KW-0503">Monooxygenase</keyword>
<gene>
    <name evidence="8" type="ORF">BS50DRAFT_644053</name>
</gene>
<dbReference type="CDD" id="cd11040">
    <property type="entry name" value="CYP7_CYP8-like"/>
    <property type="match status" value="1"/>
</dbReference>
<dbReference type="InterPro" id="IPR053007">
    <property type="entry name" value="CYP450_monoxygenase_sec-met"/>
</dbReference>
<dbReference type="PANTHER" id="PTHR47582">
    <property type="entry name" value="P450, PUTATIVE (EUROFUNG)-RELATED"/>
    <property type="match status" value="1"/>
</dbReference>
<dbReference type="AlphaFoldDB" id="A0A2T2PC69"/>
<feature type="transmembrane region" description="Helical" evidence="7">
    <location>
        <begin position="7"/>
        <end position="25"/>
    </location>
</feature>
<dbReference type="PRINTS" id="PR00465">
    <property type="entry name" value="EP450IV"/>
</dbReference>
<evidence type="ECO:0000256" key="2">
    <source>
        <dbReference type="ARBA" id="ARBA00010617"/>
    </source>
</evidence>
<evidence type="ECO:0000313" key="8">
    <source>
        <dbReference type="EMBL" id="PSN75257.1"/>
    </source>
</evidence>
<dbReference type="Gene3D" id="1.10.630.10">
    <property type="entry name" value="Cytochrome P450"/>
    <property type="match status" value="1"/>
</dbReference>
<dbReference type="InterPro" id="IPR017972">
    <property type="entry name" value="Cyt_P450_CS"/>
</dbReference>
<evidence type="ECO:0000256" key="7">
    <source>
        <dbReference type="SAM" id="Phobius"/>
    </source>
</evidence>
<dbReference type="OrthoDB" id="3366823at2759"/>
<reference evidence="8 9" key="1">
    <citation type="journal article" date="2018" name="Front. Microbiol.">
        <title>Genome-Wide Analysis of Corynespora cassiicola Leaf Fall Disease Putative Effectors.</title>
        <authorList>
            <person name="Lopez D."/>
            <person name="Ribeiro S."/>
            <person name="Label P."/>
            <person name="Fumanal B."/>
            <person name="Venisse J.S."/>
            <person name="Kohler A."/>
            <person name="de Oliveira R.R."/>
            <person name="Labutti K."/>
            <person name="Lipzen A."/>
            <person name="Lail K."/>
            <person name="Bauer D."/>
            <person name="Ohm R.A."/>
            <person name="Barry K.W."/>
            <person name="Spatafora J."/>
            <person name="Grigoriev I.V."/>
            <person name="Martin F.M."/>
            <person name="Pujade-Renaud V."/>
        </authorList>
    </citation>
    <scope>NUCLEOTIDE SEQUENCE [LARGE SCALE GENOMIC DNA]</scope>
    <source>
        <strain evidence="8 9">Philippines</strain>
    </source>
</reference>
<feature type="transmembrane region" description="Helical" evidence="7">
    <location>
        <begin position="37"/>
        <end position="57"/>
    </location>
</feature>
<comment type="similarity">
    <text evidence="2 6">Belongs to the cytochrome P450 family.</text>
</comment>
<dbReference type="EMBL" id="KZ678128">
    <property type="protein sequence ID" value="PSN75257.1"/>
    <property type="molecule type" value="Genomic_DNA"/>
</dbReference>
<keyword evidence="3 5" id="KW-0479">Metal-binding</keyword>
<keyword evidence="4 5" id="KW-0408">Iron</keyword>
<keyword evidence="7" id="KW-0812">Transmembrane</keyword>